<dbReference type="PANTHER" id="PTHR30483:SF6">
    <property type="entry name" value="PERIPLASMIC BINDING PROTEIN OF ABC TRANSPORTER FOR NATURAL AMINO ACIDS"/>
    <property type="match status" value="1"/>
</dbReference>
<dbReference type="InterPro" id="IPR028081">
    <property type="entry name" value="Leu-bd"/>
</dbReference>
<evidence type="ECO:0000256" key="1">
    <source>
        <dbReference type="ARBA" id="ARBA00010062"/>
    </source>
</evidence>
<keyword evidence="6" id="KW-1185">Reference proteome</keyword>
<protein>
    <submittedName>
        <fullName evidence="5">Branched-chain amino acid transport system substrate-binding protein</fullName>
    </submittedName>
</protein>
<evidence type="ECO:0000313" key="5">
    <source>
        <dbReference type="EMBL" id="TWH83861.1"/>
    </source>
</evidence>
<dbReference type="EMBL" id="VLKH01000001">
    <property type="protein sequence ID" value="TWH83861.1"/>
    <property type="molecule type" value="Genomic_DNA"/>
</dbReference>
<reference evidence="5 6" key="1">
    <citation type="submission" date="2019-07" db="EMBL/GenBank/DDBJ databases">
        <title>Genomic Encyclopedia of Type Strains, Phase I: the one thousand microbial genomes (KMG-I) project.</title>
        <authorList>
            <person name="Kyrpides N."/>
        </authorList>
    </citation>
    <scope>NUCLEOTIDE SEQUENCE [LARGE SCALE GENOMIC DNA]</scope>
    <source>
        <strain evidence="5 6">DSM 13558</strain>
    </source>
</reference>
<dbReference type="InterPro" id="IPR028082">
    <property type="entry name" value="Peripla_BP_I"/>
</dbReference>
<evidence type="ECO:0000259" key="4">
    <source>
        <dbReference type="Pfam" id="PF13458"/>
    </source>
</evidence>
<dbReference type="PROSITE" id="PS51257">
    <property type="entry name" value="PROKAR_LIPOPROTEIN"/>
    <property type="match status" value="1"/>
</dbReference>
<proteinExistence type="inferred from homology"/>
<dbReference type="AlphaFoldDB" id="A0A562JKW1"/>
<evidence type="ECO:0000313" key="6">
    <source>
        <dbReference type="Proteomes" id="UP000315343"/>
    </source>
</evidence>
<feature type="domain" description="Leucine-binding protein" evidence="4">
    <location>
        <begin position="38"/>
        <end position="377"/>
    </location>
</feature>
<gene>
    <name evidence="5" type="ORF">LY60_00478</name>
</gene>
<dbReference type="Gene3D" id="3.40.50.2300">
    <property type="match status" value="2"/>
</dbReference>
<feature type="chain" id="PRO_5038340372" evidence="3">
    <location>
        <begin position="20"/>
        <end position="391"/>
    </location>
</feature>
<feature type="signal peptide" evidence="3">
    <location>
        <begin position="1"/>
        <end position="19"/>
    </location>
</feature>
<dbReference type="CDD" id="cd06347">
    <property type="entry name" value="PBP1_ABC_LivK_ligand_binding-like"/>
    <property type="match status" value="1"/>
</dbReference>
<dbReference type="SUPFAM" id="SSF53822">
    <property type="entry name" value="Periplasmic binding protein-like I"/>
    <property type="match status" value="1"/>
</dbReference>
<accession>A0A562JKW1</accession>
<comment type="caution">
    <text evidence="5">The sequence shown here is derived from an EMBL/GenBank/DDBJ whole genome shotgun (WGS) entry which is preliminary data.</text>
</comment>
<keyword evidence="2 3" id="KW-0732">Signal</keyword>
<evidence type="ECO:0000256" key="3">
    <source>
        <dbReference type="SAM" id="SignalP"/>
    </source>
</evidence>
<dbReference type="Pfam" id="PF13458">
    <property type="entry name" value="Peripla_BP_6"/>
    <property type="match status" value="1"/>
</dbReference>
<name>A0A562JKW1_9FIRM</name>
<evidence type="ECO:0000256" key="2">
    <source>
        <dbReference type="ARBA" id="ARBA00022729"/>
    </source>
</evidence>
<sequence length="391" mass="41539">MKRLLSLFLCVIMVISLFTGCTKKEETSGDAAGSSDVIKIGVFEPLTGENGGGGLQELDGIKYANKMYPEVLGKKIELVIVDNKSDKGEATTAVTRLIEKDKVVAIIGSYGSGVSIAAGDIIKNAKIPAMGASCTNPMVTQGNEFYFRACFLDPFQGRVMANYALQQGAKTAAVIMQNGDDYSVGLGNFFIDAFKELTGDEKSIVDVSEFQVNDTDFNAILTNIKAKNPDVIFAPSSATTAPLIIKQARALGIECPIMGGDTWENPAVIDVAGDDAEGIVLSTFFDENDPATEEAKTFVTGYKAELAGKEPIIPAVAALGYDAYLLVRNAIEQAGSTDGVKIRDAIAATKDFEGVTGIINFTAEGDADKNIAVIKTVKDGQFVYIDTVEVK</sequence>
<dbReference type="Proteomes" id="UP000315343">
    <property type="component" value="Unassembled WGS sequence"/>
</dbReference>
<organism evidence="5 6">
    <name type="scientific">Sedimentibacter saalensis</name>
    <dbReference type="NCBI Taxonomy" id="130788"/>
    <lineage>
        <taxon>Bacteria</taxon>
        <taxon>Bacillati</taxon>
        <taxon>Bacillota</taxon>
        <taxon>Tissierellia</taxon>
        <taxon>Sedimentibacter</taxon>
    </lineage>
</organism>
<dbReference type="PANTHER" id="PTHR30483">
    <property type="entry name" value="LEUCINE-SPECIFIC-BINDING PROTEIN"/>
    <property type="match status" value="1"/>
</dbReference>
<comment type="similarity">
    <text evidence="1">Belongs to the leucine-binding protein family.</text>
</comment>
<dbReference type="OrthoDB" id="9783240at2"/>
<dbReference type="InterPro" id="IPR051010">
    <property type="entry name" value="BCAA_transport"/>
</dbReference>
<dbReference type="RefSeq" id="WP_145079422.1">
    <property type="nucleotide sequence ID" value="NZ_JAYFNS010000026.1"/>
</dbReference>